<dbReference type="GO" id="GO:0005351">
    <property type="term" value="F:carbohydrate:proton symporter activity"/>
    <property type="evidence" value="ECO:0007669"/>
    <property type="project" value="TreeGrafter"/>
</dbReference>
<feature type="domain" description="Major facilitator superfamily (MFS) profile" evidence="8">
    <location>
        <begin position="20"/>
        <end position="502"/>
    </location>
</feature>
<comment type="similarity">
    <text evidence="2">Belongs to the major facilitator superfamily. Sugar transporter (TC 2.A.1.1) family.</text>
</comment>
<proteinExistence type="inferred from homology"/>
<evidence type="ECO:0000259" key="8">
    <source>
        <dbReference type="PROSITE" id="PS50850"/>
    </source>
</evidence>
<feature type="transmembrane region" description="Helical" evidence="6">
    <location>
        <begin position="344"/>
        <end position="364"/>
    </location>
</feature>
<evidence type="ECO:0000313" key="10">
    <source>
        <dbReference type="Proteomes" id="UP000185904"/>
    </source>
</evidence>
<feature type="transmembrane region" description="Helical" evidence="6">
    <location>
        <begin position="440"/>
        <end position="458"/>
    </location>
</feature>
<feature type="transmembrane region" description="Helical" evidence="6">
    <location>
        <begin position="71"/>
        <end position="91"/>
    </location>
</feature>
<evidence type="ECO:0000256" key="5">
    <source>
        <dbReference type="ARBA" id="ARBA00023136"/>
    </source>
</evidence>
<comment type="subcellular location">
    <subcellularLocation>
        <location evidence="1">Membrane</location>
        <topology evidence="1">Multi-pass membrane protein</topology>
    </subcellularLocation>
</comment>
<feature type="chain" id="PRO_5008083958" description="Major facilitator superfamily (MFS) profile domain-containing protein" evidence="7">
    <location>
        <begin position="30"/>
        <end position="566"/>
    </location>
</feature>
<dbReference type="Proteomes" id="UP000185904">
    <property type="component" value="Unassembled WGS sequence"/>
</dbReference>
<protein>
    <recommendedName>
        <fullName evidence="8">Major facilitator superfamily (MFS) profile domain-containing protein</fullName>
    </recommendedName>
</protein>
<feature type="transmembrane region" description="Helical" evidence="6">
    <location>
        <begin position="156"/>
        <end position="176"/>
    </location>
</feature>
<evidence type="ECO:0000256" key="4">
    <source>
        <dbReference type="ARBA" id="ARBA00022989"/>
    </source>
</evidence>
<dbReference type="RefSeq" id="XP_022499724.1">
    <property type="nucleotide sequence ID" value="XM_022644198.1"/>
</dbReference>
<keyword evidence="3 6" id="KW-0812">Transmembrane</keyword>
<sequence>MGISKERVTPIKANMKCLLFCLAVSMANCQYGFDTATVGGFQAMIGFLEIFGYRDPDSPTGWGIDTQTQQLMTSLINVGTIAGVFVTAPFARYFGRREGIWVASIINFVAAGVQVGTTSIGGLYAGRALIGLANGYFITFANIWVAEVAPAHLRGLLVSFFGVWVNIGSVLGAVANNYSKQHVNKLCYQIPLATMFAVPFLLSIFMFFIPESPRWLLVHNKPEQARRALEKLRGSSLAPEFLNEEYVEMVRGIEEEKELASSASYFDIFKGTDLRRTIICWGTIMSHSAAGLWLIIGYGTFFFQIAGVDKPFEASIISTCGSFAGVLVGLYFTTKVIGRRTSMLFGSAMASLCMLAIGVAYVTGGTSKPAGSAIVAFMVLYGFFYNGFSGTLSWPIATEVCSSRLRVLTIGLCTGINYFFNWLTSYTAPYFINPTQLNWGGKYAFIWAGSNFCVFRNFDQSPTSRFDHNPRSQMRKSLHRSLTVISLLYRLVFFFFLLPEMKDRSLEELDELFQNRVSVRDFKKYQCVSSERAREVALKETGGDGTKTGVVVETVEDATAVAASKV</sequence>
<feature type="transmembrane region" description="Helical" evidence="6">
    <location>
        <begin position="370"/>
        <end position="388"/>
    </location>
</feature>
<evidence type="ECO:0000256" key="1">
    <source>
        <dbReference type="ARBA" id="ARBA00004141"/>
    </source>
</evidence>
<dbReference type="Gene3D" id="1.20.1250.20">
    <property type="entry name" value="MFS general substrate transporter like domains"/>
    <property type="match status" value="1"/>
</dbReference>
<feature type="signal peptide" evidence="7">
    <location>
        <begin position="1"/>
        <end position="29"/>
    </location>
</feature>
<evidence type="ECO:0000256" key="6">
    <source>
        <dbReference type="SAM" id="Phobius"/>
    </source>
</evidence>
<dbReference type="Pfam" id="PF00083">
    <property type="entry name" value="Sugar_tr"/>
    <property type="match status" value="1"/>
</dbReference>
<dbReference type="FunFam" id="1.20.1250.20:FF:000078">
    <property type="entry name" value="MFS maltose transporter, putative"/>
    <property type="match status" value="1"/>
</dbReference>
<keyword evidence="10" id="KW-1185">Reference proteome</keyword>
<feature type="transmembrane region" description="Helical" evidence="6">
    <location>
        <begin position="400"/>
        <end position="420"/>
    </location>
</feature>
<keyword evidence="4 6" id="KW-1133">Transmembrane helix</keyword>
<name>A0A178CZJ6_9EURO</name>
<dbReference type="InterPro" id="IPR020846">
    <property type="entry name" value="MFS_dom"/>
</dbReference>
<evidence type="ECO:0000256" key="7">
    <source>
        <dbReference type="SAM" id="SignalP"/>
    </source>
</evidence>
<feature type="transmembrane region" description="Helical" evidence="6">
    <location>
        <begin position="312"/>
        <end position="332"/>
    </location>
</feature>
<comment type="caution">
    <text evidence="9">The sequence shown here is derived from an EMBL/GenBank/DDBJ whole genome shotgun (WGS) entry which is preliminary data.</text>
</comment>
<feature type="transmembrane region" description="Helical" evidence="6">
    <location>
        <begin position="278"/>
        <end position="306"/>
    </location>
</feature>
<dbReference type="OrthoDB" id="6133115at2759"/>
<dbReference type="AlphaFoldDB" id="A0A178CZJ6"/>
<accession>A0A178CZJ6</accession>
<keyword evidence="7" id="KW-0732">Signal</keyword>
<dbReference type="SUPFAM" id="SSF103473">
    <property type="entry name" value="MFS general substrate transporter"/>
    <property type="match status" value="1"/>
</dbReference>
<feature type="transmembrane region" description="Helical" evidence="6">
    <location>
        <begin position="188"/>
        <end position="209"/>
    </location>
</feature>
<evidence type="ECO:0000313" key="9">
    <source>
        <dbReference type="EMBL" id="OAL34712.1"/>
    </source>
</evidence>
<dbReference type="GeneID" id="34589322"/>
<dbReference type="PANTHER" id="PTHR48022">
    <property type="entry name" value="PLASTIDIC GLUCOSE TRANSPORTER 4"/>
    <property type="match status" value="1"/>
</dbReference>
<evidence type="ECO:0000256" key="2">
    <source>
        <dbReference type="ARBA" id="ARBA00010992"/>
    </source>
</evidence>
<dbReference type="InterPro" id="IPR050360">
    <property type="entry name" value="MFS_Sugar_Transporters"/>
</dbReference>
<reference evidence="9 10" key="1">
    <citation type="submission" date="2016-03" db="EMBL/GenBank/DDBJ databases">
        <title>The draft genome sequence of Fonsecaea nubica causative agent of cutaneous subcutaneous infection in human host.</title>
        <authorList>
            <person name="Costa F."/>
            <person name="Sybren D.H."/>
            <person name="Raittz R.T."/>
            <person name="Weiss V.A."/>
            <person name="Leao A.C."/>
            <person name="Gomes R."/>
            <person name="De Souza E.M."/>
            <person name="Pedrosa F.O."/>
            <person name="Steffens M.B."/>
            <person name="Bombassaro A."/>
            <person name="Tadra-Sfeir M.Z."/>
            <person name="Moreno L.F."/>
            <person name="Najafzadeh M.J."/>
            <person name="Felipe M.S."/>
            <person name="Teixeira M."/>
            <person name="Sun J."/>
            <person name="Xi L."/>
            <person name="Castro M.A."/>
            <person name="Vicente V.A."/>
        </authorList>
    </citation>
    <scope>NUCLEOTIDE SEQUENCE [LARGE SCALE GENOMIC DNA]</scope>
    <source>
        <strain evidence="9 10">CBS 269.64</strain>
    </source>
</reference>
<dbReference type="EMBL" id="LVCJ01000036">
    <property type="protein sequence ID" value="OAL34712.1"/>
    <property type="molecule type" value="Genomic_DNA"/>
</dbReference>
<gene>
    <name evidence="9" type="ORF">AYO20_05907</name>
</gene>
<dbReference type="PROSITE" id="PS50850">
    <property type="entry name" value="MFS"/>
    <property type="match status" value="1"/>
</dbReference>
<dbReference type="GO" id="GO:0016020">
    <property type="term" value="C:membrane"/>
    <property type="evidence" value="ECO:0007669"/>
    <property type="project" value="UniProtKB-SubCell"/>
</dbReference>
<keyword evidence="5 6" id="KW-0472">Membrane</keyword>
<feature type="transmembrane region" description="Helical" evidence="6">
    <location>
        <begin position="123"/>
        <end position="144"/>
    </location>
</feature>
<dbReference type="InterPro" id="IPR005828">
    <property type="entry name" value="MFS_sugar_transport-like"/>
</dbReference>
<organism evidence="9 10">
    <name type="scientific">Fonsecaea nubica</name>
    <dbReference type="NCBI Taxonomy" id="856822"/>
    <lineage>
        <taxon>Eukaryota</taxon>
        <taxon>Fungi</taxon>
        <taxon>Dikarya</taxon>
        <taxon>Ascomycota</taxon>
        <taxon>Pezizomycotina</taxon>
        <taxon>Eurotiomycetes</taxon>
        <taxon>Chaetothyriomycetidae</taxon>
        <taxon>Chaetothyriales</taxon>
        <taxon>Herpotrichiellaceae</taxon>
        <taxon>Fonsecaea</taxon>
    </lineage>
</organism>
<evidence type="ECO:0000256" key="3">
    <source>
        <dbReference type="ARBA" id="ARBA00022692"/>
    </source>
</evidence>
<dbReference type="InterPro" id="IPR036259">
    <property type="entry name" value="MFS_trans_sf"/>
</dbReference>
<feature type="transmembrane region" description="Helical" evidence="6">
    <location>
        <begin position="98"/>
        <end position="117"/>
    </location>
</feature>
<feature type="transmembrane region" description="Helical" evidence="6">
    <location>
        <begin position="478"/>
        <end position="498"/>
    </location>
</feature>
<dbReference type="PANTHER" id="PTHR48022:SF10">
    <property type="entry name" value="MAJOR FACILITATOR SUPERFAMILY (MFS) PROFILE DOMAIN-CONTAINING PROTEIN"/>
    <property type="match status" value="1"/>
</dbReference>